<dbReference type="InterPro" id="IPR024072">
    <property type="entry name" value="DHFR-like_dom_sf"/>
</dbReference>
<feature type="domain" description="Bacterial bifunctional deaminase-reductase C-terminal" evidence="1">
    <location>
        <begin position="15"/>
        <end position="192"/>
    </location>
</feature>
<accession>A0ABW0GK90</accession>
<proteinExistence type="predicted"/>
<dbReference type="EMBL" id="JBHSLD010000004">
    <property type="protein sequence ID" value="MFC5379923.1"/>
    <property type="molecule type" value="Genomic_DNA"/>
</dbReference>
<gene>
    <name evidence="2" type="ORF">ACFPJ6_03860</name>
</gene>
<sequence>MSSAPQLGRPGMHTITVVENVSLDGVAQAPASPEEDRRGGFEHGGWAFQHLASDPEAMERAMSGEPAAAMLLGHRTYDQLVGHWLSTPDDNPFTELLRTTPKHVATRDATVDLPHPNSHRLVGEATQTVAALKEHGEGELVVLGSLALVRDLTAAGLVDRFVLTTIPVVLGSGARLFEGSHVTLEVEQTWASERGAVVATYRVAR</sequence>
<dbReference type="Proteomes" id="UP001596122">
    <property type="component" value="Unassembled WGS sequence"/>
</dbReference>
<organism evidence="2 3">
    <name type="scientific">Aquipuribacter nitratireducens</name>
    <dbReference type="NCBI Taxonomy" id="650104"/>
    <lineage>
        <taxon>Bacteria</taxon>
        <taxon>Bacillati</taxon>
        <taxon>Actinomycetota</taxon>
        <taxon>Actinomycetes</taxon>
        <taxon>Micrococcales</taxon>
        <taxon>Intrasporangiaceae</taxon>
        <taxon>Aquipuribacter</taxon>
    </lineage>
</organism>
<dbReference type="InterPro" id="IPR002734">
    <property type="entry name" value="RibDG_C"/>
</dbReference>
<dbReference type="Gene3D" id="3.40.430.10">
    <property type="entry name" value="Dihydrofolate Reductase, subunit A"/>
    <property type="match status" value="1"/>
</dbReference>
<protein>
    <submittedName>
        <fullName evidence="2">Dihydrofolate reductase family protein</fullName>
    </submittedName>
</protein>
<comment type="caution">
    <text evidence="2">The sequence shown here is derived from an EMBL/GenBank/DDBJ whole genome shotgun (WGS) entry which is preliminary data.</text>
</comment>
<evidence type="ECO:0000313" key="2">
    <source>
        <dbReference type="EMBL" id="MFC5379923.1"/>
    </source>
</evidence>
<evidence type="ECO:0000259" key="1">
    <source>
        <dbReference type="Pfam" id="PF01872"/>
    </source>
</evidence>
<dbReference type="RefSeq" id="WP_340269145.1">
    <property type="nucleotide sequence ID" value="NZ_JBBEOG010000003.1"/>
</dbReference>
<name>A0ABW0GK90_9MICO</name>
<reference evidence="3" key="1">
    <citation type="journal article" date="2019" name="Int. J. Syst. Evol. Microbiol.">
        <title>The Global Catalogue of Microorganisms (GCM) 10K type strain sequencing project: providing services to taxonomists for standard genome sequencing and annotation.</title>
        <authorList>
            <consortium name="The Broad Institute Genomics Platform"/>
            <consortium name="The Broad Institute Genome Sequencing Center for Infectious Disease"/>
            <person name="Wu L."/>
            <person name="Ma J."/>
        </authorList>
    </citation>
    <scope>NUCLEOTIDE SEQUENCE [LARGE SCALE GENOMIC DNA]</scope>
    <source>
        <strain evidence="3">CCUG 43114</strain>
    </source>
</reference>
<evidence type="ECO:0000313" key="3">
    <source>
        <dbReference type="Proteomes" id="UP001596122"/>
    </source>
</evidence>
<dbReference type="Pfam" id="PF01872">
    <property type="entry name" value="RibD_C"/>
    <property type="match status" value="1"/>
</dbReference>
<dbReference type="SUPFAM" id="SSF53597">
    <property type="entry name" value="Dihydrofolate reductase-like"/>
    <property type="match status" value="1"/>
</dbReference>
<keyword evidence="3" id="KW-1185">Reference proteome</keyword>